<feature type="domain" description="C2H2-type" evidence="11">
    <location>
        <begin position="745"/>
        <end position="774"/>
    </location>
</feature>
<feature type="compositionally biased region" description="Polar residues" evidence="10">
    <location>
        <begin position="218"/>
        <end position="245"/>
    </location>
</feature>
<evidence type="ECO:0000256" key="6">
    <source>
        <dbReference type="ARBA" id="ARBA00023015"/>
    </source>
</evidence>
<keyword evidence="5" id="KW-0862">Zinc</keyword>
<protein>
    <recommendedName>
        <fullName evidence="11">C2H2-type domain-containing protein</fullName>
    </recommendedName>
</protein>
<evidence type="ECO:0000256" key="1">
    <source>
        <dbReference type="ARBA" id="ARBA00004123"/>
    </source>
</evidence>
<comment type="subcellular location">
    <subcellularLocation>
        <location evidence="1">Nucleus</location>
    </subcellularLocation>
</comment>
<dbReference type="InterPro" id="IPR036236">
    <property type="entry name" value="Znf_C2H2_sf"/>
</dbReference>
<dbReference type="OrthoDB" id="6365676at2759"/>
<feature type="region of interest" description="Disordered" evidence="10">
    <location>
        <begin position="568"/>
        <end position="748"/>
    </location>
</feature>
<dbReference type="GO" id="GO:0000978">
    <property type="term" value="F:RNA polymerase II cis-regulatory region sequence-specific DNA binding"/>
    <property type="evidence" value="ECO:0007669"/>
    <property type="project" value="TreeGrafter"/>
</dbReference>
<dbReference type="PANTHER" id="PTHR47428">
    <property type="entry name" value="REGULATORY PROTEIN MIG1-RELATED"/>
    <property type="match status" value="1"/>
</dbReference>
<keyword evidence="8" id="KW-0539">Nucleus</keyword>
<dbReference type="InterPro" id="IPR013087">
    <property type="entry name" value="Znf_C2H2_type"/>
</dbReference>
<name>A0A9P5VDC8_9FUNG</name>
<feature type="region of interest" description="Disordered" evidence="10">
    <location>
        <begin position="446"/>
        <end position="480"/>
    </location>
</feature>
<dbReference type="AlphaFoldDB" id="A0A9P5VDC8"/>
<gene>
    <name evidence="12" type="ORF">BG015_001683</name>
</gene>
<keyword evidence="6" id="KW-0805">Transcription regulation</keyword>
<feature type="compositionally biased region" description="Gly residues" evidence="10">
    <location>
        <begin position="729"/>
        <end position="739"/>
    </location>
</feature>
<dbReference type="Proteomes" id="UP000748756">
    <property type="component" value="Unassembled WGS sequence"/>
</dbReference>
<evidence type="ECO:0000256" key="5">
    <source>
        <dbReference type="ARBA" id="ARBA00022833"/>
    </source>
</evidence>
<feature type="compositionally biased region" description="Low complexity" evidence="10">
    <location>
        <begin position="667"/>
        <end position="681"/>
    </location>
</feature>
<proteinExistence type="predicted"/>
<reference evidence="12" key="1">
    <citation type="journal article" date="2020" name="Fungal Divers.">
        <title>Resolving the Mortierellaceae phylogeny through synthesis of multi-gene phylogenetics and phylogenomics.</title>
        <authorList>
            <person name="Vandepol N."/>
            <person name="Liber J."/>
            <person name="Desiro A."/>
            <person name="Na H."/>
            <person name="Kennedy M."/>
            <person name="Barry K."/>
            <person name="Grigoriev I.V."/>
            <person name="Miller A.N."/>
            <person name="O'Donnell K."/>
            <person name="Stajich J.E."/>
            <person name="Bonito G."/>
        </authorList>
    </citation>
    <scope>NUCLEOTIDE SEQUENCE</scope>
    <source>
        <strain evidence="12">NRRL 6426</strain>
    </source>
</reference>
<accession>A0A9P5VDC8</accession>
<dbReference type="EMBL" id="JAAAUQ010000131">
    <property type="protein sequence ID" value="KAF9154166.1"/>
    <property type="molecule type" value="Genomic_DNA"/>
</dbReference>
<evidence type="ECO:0000256" key="3">
    <source>
        <dbReference type="ARBA" id="ARBA00022737"/>
    </source>
</evidence>
<evidence type="ECO:0000256" key="7">
    <source>
        <dbReference type="ARBA" id="ARBA00023163"/>
    </source>
</evidence>
<sequence>MDISMGLDTKPTDQHPSEKQGSFTIEAASPSEDVDMVTPSVVSLNQSPPATTATTTLKGAKNNIMLGATPIPHPLSMNTENNSLHHFQTNGASPMYTTPTSNSAYVHAALGPLLTDSAATVPSSATAAFMALHGHTIGVYETPRRNSVPTLTADQVEHKRKVSSEEKTLHRQASWSNFSSVSTPLSSFPTTTSLPNLHQIDTAHVDPNMMQYYRTQFSQQQALHHNSPHHSLNQALPPSTNSSACPSPMPESLMQGSVLNSINSSPVAGAGSKKSSRSDNHSTPLKSQSRRGAKAGGAAERRRRAASRPIEGRRGSGSGDDAIKKEVEDTDELQPVLSSQDPRDPEGISSMTHHHHHIHGYGSGSMHRGHGDQDDEYSPTRSPGGTPLGHPTNMSEDEPFGMINHSSYSTFANNTLYSMNDPMEHLSGMVPRFDHIRLDLKSVAPSDIHKPSSAYDDESSGSGNPNGESPHPSPMPHYEHFAFPTSISTHFMPMMSGGFSMDHSGIHHSQHALQHHPSSGGPDSASPSSYSSLPSANSSASSASSFHHQHAYHTEGYQFGANELHSMSSDLHYPPASPMNEDGSMNPHHSNHHHNSHHHPHPLHPQSFHHSHHHHSDFYDSKVANPQMLHHPFPSLQHPSASALPPHPLMSTSPFTAPGGLNEPLYSSTSSNSSSSSLTGSRAATTPDIINSKGSSTSVKSTSSSSSSSTTSSTNGASGSTNTSNGSSGSNGGGGSKHGGSGKHHTCSEIGCSKRFKRLEHLKRHIKTHTLERPFNCPYATCTKKFSRSDNLSQHVKTHQRQLNKLQMKQRNQAQAQQQQQQQQQQAQQQAVHS</sequence>
<evidence type="ECO:0000259" key="11">
    <source>
        <dbReference type="PROSITE" id="PS50157"/>
    </source>
</evidence>
<keyword evidence="7" id="KW-0804">Transcription</keyword>
<feature type="region of interest" description="Disordered" evidence="10">
    <location>
        <begin position="1"/>
        <end position="20"/>
    </location>
</feature>
<evidence type="ECO:0000313" key="12">
    <source>
        <dbReference type="EMBL" id="KAF9154166.1"/>
    </source>
</evidence>
<keyword evidence="4 9" id="KW-0863">Zinc-finger</keyword>
<dbReference type="SMART" id="SM00355">
    <property type="entry name" value="ZnF_C2H2"/>
    <property type="match status" value="2"/>
</dbReference>
<evidence type="ECO:0000256" key="9">
    <source>
        <dbReference type="PROSITE-ProRule" id="PRU00042"/>
    </source>
</evidence>
<dbReference type="InterPro" id="IPR051007">
    <property type="entry name" value="creA/MIG_C2H2-ZnF"/>
</dbReference>
<keyword evidence="3" id="KW-0677">Repeat</keyword>
<dbReference type="GO" id="GO:0000433">
    <property type="term" value="P:carbon catabolite repression of transcription from RNA polymerase II promoter by glucose"/>
    <property type="evidence" value="ECO:0007669"/>
    <property type="project" value="TreeGrafter"/>
</dbReference>
<feature type="region of interest" description="Disordered" evidence="10">
    <location>
        <begin position="788"/>
        <end position="834"/>
    </location>
</feature>
<evidence type="ECO:0000256" key="2">
    <source>
        <dbReference type="ARBA" id="ARBA00022723"/>
    </source>
</evidence>
<dbReference type="PANTHER" id="PTHR47428:SF2">
    <property type="entry name" value="ZINC FINGER PROTEIN RSV1"/>
    <property type="match status" value="1"/>
</dbReference>
<feature type="compositionally biased region" description="Low complexity" evidence="10">
    <location>
        <begin position="460"/>
        <end position="470"/>
    </location>
</feature>
<evidence type="ECO:0000256" key="8">
    <source>
        <dbReference type="ARBA" id="ARBA00023242"/>
    </source>
</evidence>
<evidence type="ECO:0000256" key="4">
    <source>
        <dbReference type="ARBA" id="ARBA00022771"/>
    </source>
</evidence>
<feature type="compositionally biased region" description="Low complexity" evidence="10">
    <location>
        <begin position="813"/>
        <end position="834"/>
    </location>
</feature>
<organism evidence="12 13">
    <name type="scientific">Linnemannia schmuckeri</name>
    <dbReference type="NCBI Taxonomy" id="64567"/>
    <lineage>
        <taxon>Eukaryota</taxon>
        <taxon>Fungi</taxon>
        <taxon>Fungi incertae sedis</taxon>
        <taxon>Mucoromycota</taxon>
        <taxon>Mortierellomycotina</taxon>
        <taxon>Mortierellomycetes</taxon>
        <taxon>Mortierellales</taxon>
        <taxon>Mortierellaceae</taxon>
        <taxon>Linnemannia</taxon>
    </lineage>
</organism>
<dbReference type="GO" id="GO:0005737">
    <property type="term" value="C:cytoplasm"/>
    <property type="evidence" value="ECO:0007669"/>
    <property type="project" value="TreeGrafter"/>
</dbReference>
<evidence type="ECO:0000313" key="13">
    <source>
        <dbReference type="Proteomes" id="UP000748756"/>
    </source>
</evidence>
<dbReference type="Gene3D" id="3.30.160.60">
    <property type="entry name" value="Classic Zinc Finger"/>
    <property type="match status" value="2"/>
</dbReference>
<comment type="caution">
    <text evidence="12">The sequence shown here is derived from an EMBL/GenBank/DDBJ whole genome shotgun (WGS) entry which is preliminary data.</text>
</comment>
<dbReference type="Pfam" id="PF00096">
    <property type="entry name" value="zf-C2H2"/>
    <property type="match status" value="2"/>
</dbReference>
<feature type="compositionally biased region" description="Low complexity" evidence="10">
    <location>
        <begin position="692"/>
        <end position="728"/>
    </location>
</feature>
<dbReference type="GO" id="GO:0005634">
    <property type="term" value="C:nucleus"/>
    <property type="evidence" value="ECO:0007669"/>
    <property type="project" value="UniProtKB-SubCell"/>
</dbReference>
<feature type="region of interest" description="Disordered" evidence="10">
    <location>
        <begin position="218"/>
        <end position="401"/>
    </location>
</feature>
<feature type="domain" description="C2H2-type" evidence="11">
    <location>
        <begin position="775"/>
        <end position="804"/>
    </location>
</feature>
<feature type="compositionally biased region" description="Low complexity" evidence="10">
    <location>
        <begin position="517"/>
        <end position="545"/>
    </location>
</feature>
<keyword evidence="2" id="KW-0479">Metal-binding</keyword>
<dbReference type="SUPFAM" id="SSF57667">
    <property type="entry name" value="beta-beta-alpha zinc fingers"/>
    <property type="match status" value="1"/>
</dbReference>
<keyword evidence="13" id="KW-1185">Reference proteome</keyword>
<feature type="region of interest" description="Disordered" evidence="10">
    <location>
        <begin position="502"/>
        <end position="547"/>
    </location>
</feature>
<feature type="compositionally biased region" description="Polar residues" evidence="10">
    <location>
        <begin position="254"/>
        <end position="266"/>
    </location>
</feature>
<feature type="compositionally biased region" description="Polar residues" evidence="10">
    <location>
        <begin position="803"/>
        <end position="812"/>
    </location>
</feature>
<feature type="region of interest" description="Disordered" evidence="10">
    <location>
        <begin position="159"/>
        <end position="181"/>
    </location>
</feature>
<dbReference type="GO" id="GO:0008270">
    <property type="term" value="F:zinc ion binding"/>
    <property type="evidence" value="ECO:0007669"/>
    <property type="project" value="UniProtKB-KW"/>
</dbReference>
<evidence type="ECO:0000256" key="10">
    <source>
        <dbReference type="SAM" id="MobiDB-lite"/>
    </source>
</evidence>
<feature type="compositionally biased region" description="Basic residues" evidence="10">
    <location>
        <begin position="589"/>
        <end position="615"/>
    </location>
</feature>
<dbReference type="PROSITE" id="PS50157">
    <property type="entry name" value="ZINC_FINGER_C2H2_2"/>
    <property type="match status" value="2"/>
</dbReference>
<dbReference type="PROSITE" id="PS00028">
    <property type="entry name" value="ZINC_FINGER_C2H2_1"/>
    <property type="match status" value="2"/>
</dbReference>